<evidence type="ECO:0000256" key="2">
    <source>
        <dbReference type="ARBA" id="ARBA00023043"/>
    </source>
</evidence>
<keyword evidence="1" id="KW-0677">Repeat</keyword>
<organism evidence="4 5">
    <name type="scientific">Adhaeribacter radiodurans</name>
    <dbReference type="NCBI Taxonomy" id="2745197"/>
    <lineage>
        <taxon>Bacteria</taxon>
        <taxon>Pseudomonadati</taxon>
        <taxon>Bacteroidota</taxon>
        <taxon>Cytophagia</taxon>
        <taxon>Cytophagales</taxon>
        <taxon>Hymenobacteraceae</taxon>
        <taxon>Adhaeribacter</taxon>
    </lineage>
</organism>
<evidence type="ECO:0000256" key="1">
    <source>
        <dbReference type="ARBA" id="ARBA00022737"/>
    </source>
</evidence>
<dbReference type="PROSITE" id="PS50088">
    <property type="entry name" value="ANK_REPEAT"/>
    <property type="match status" value="3"/>
</dbReference>
<gene>
    <name evidence="4" type="ORF">HUW48_04165</name>
</gene>
<protein>
    <submittedName>
        <fullName evidence="4">Ankyrin repeat domain-containing protein</fullName>
    </submittedName>
</protein>
<evidence type="ECO:0000313" key="5">
    <source>
        <dbReference type="Proteomes" id="UP000514509"/>
    </source>
</evidence>
<dbReference type="Pfam" id="PF00023">
    <property type="entry name" value="Ank"/>
    <property type="match status" value="1"/>
</dbReference>
<dbReference type="AlphaFoldDB" id="A0A7L7L3B0"/>
<dbReference type="PANTHER" id="PTHR24171:SF9">
    <property type="entry name" value="ANKYRIN REPEAT DOMAIN-CONTAINING PROTEIN 39"/>
    <property type="match status" value="1"/>
</dbReference>
<dbReference type="PANTHER" id="PTHR24171">
    <property type="entry name" value="ANKYRIN REPEAT DOMAIN-CONTAINING PROTEIN 39-RELATED"/>
    <property type="match status" value="1"/>
</dbReference>
<reference evidence="4 5" key="2">
    <citation type="submission" date="2020-08" db="EMBL/GenBank/DDBJ databases">
        <title>Adhaeribacter dokdonensis sp. nov., isolated from the rhizosphere of Elymus tsukushiensis, a plant native to the Dokdo Islands, Republic of Korea.</title>
        <authorList>
            <person name="Ghim S.Y."/>
        </authorList>
    </citation>
    <scope>NUCLEOTIDE SEQUENCE [LARGE SCALE GENOMIC DNA]</scope>
    <source>
        <strain evidence="4 5">KUDC8001</strain>
    </source>
</reference>
<dbReference type="InterPro" id="IPR002110">
    <property type="entry name" value="Ankyrin_rpt"/>
</dbReference>
<dbReference type="KEGG" id="add:HUW48_04165"/>
<keyword evidence="2 3" id="KW-0040">ANK repeat</keyword>
<dbReference type="SUPFAM" id="SSF48403">
    <property type="entry name" value="Ankyrin repeat"/>
    <property type="match status" value="1"/>
</dbReference>
<dbReference type="PROSITE" id="PS50297">
    <property type="entry name" value="ANK_REP_REGION"/>
    <property type="match status" value="3"/>
</dbReference>
<dbReference type="Pfam" id="PF13857">
    <property type="entry name" value="Ank_5"/>
    <property type="match status" value="1"/>
</dbReference>
<sequence length="219" mass="23717">MSTQTEILEAVKNGDIAKVQSLLKADPDLIYAKTDNQIPLVLLATYQRNPRLLEVILSNSNYELDIFEAAALGVNERVQELLNNQADLINSTSPDGFSPLGLASFFGHADTVKLLIEKGANVNQASKNDWQVQPLHSAVAARSLEIVTYLLENGAEVNTQQQHGFTPLHAAAQNGDADMIKLLLEHKADINATTSSGETAMDIALKCKHTEAAHMFVAG</sequence>
<evidence type="ECO:0000313" key="4">
    <source>
        <dbReference type="EMBL" id="QMU27278.1"/>
    </source>
</evidence>
<dbReference type="InterPro" id="IPR036770">
    <property type="entry name" value="Ankyrin_rpt-contain_sf"/>
</dbReference>
<accession>A0A7L7L3B0</accession>
<dbReference type="RefSeq" id="WP_182414473.1">
    <property type="nucleotide sequence ID" value="NZ_CP055153.1"/>
</dbReference>
<feature type="repeat" description="ANK" evidence="3">
    <location>
        <begin position="163"/>
        <end position="195"/>
    </location>
</feature>
<proteinExistence type="predicted"/>
<dbReference type="Proteomes" id="UP000514509">
    <property type="component" value="Chromosome"/>
</dbReference>
<dbReference type="EMBL" id="CP055153">
    <property type="protein sequence ID" value="QMU27278.1"/>
    <property type="molecule type" value="Genomic_DNA"/>
</dbReference>
<keyword evidence="5" id="KW-1185">Reference proteome</keyword>
<feature type="repeat" description="ANK" evidence="3">
    <location>
        <begin position="134"/>
        <end position="162"/>
    </location>
</feature>
<evidence type="ECO:0000256" key="3">
    <source>
        <dbReference type="PROSITE-ProRule" id="PRU00023"/>
    </source>
</evidence>
<name>A0A7L7L3B0_9BACT</name>
<dbReference type="Gene3D" id="1.25.40.20">
    <property type="entry name" value="Ankyrin repeat-containing domain"/>
    <property type="match status" value="2"/>
</dbReference>
<feature type="repeat" description="ANK" evidence="3">
    <location>
        <begin position="95"/>
        <end position="127"/>
    </location>
</feature>
<dbReference type="SMART" id="SM00248">
    <property type="entry name" value="ANK"/>
    <property type="match status" value="5"/>
</dbReference>
<reference evidence="4 5" key="1">
    <citation type="submission" date="2020-06" db="EMBL/GenBank/DDBJ databases">
        <authorList>
            <person name="Hwang Y.J."/>
        </authorList>
    </citation>
    <scope>NUCLEOTIDE SEQUENCE [LARGE SCALE GENOMIC DNA]</scope>
    <source>
        <strain evidence="4 5">KUDC8001</strain>
    </source>
</reference>